<keyword evidence="7" id="KW-1185">Reference proteome</keyword>
<keyword evidence="2 5" id="KW-0489">Methyltransferase</keyword>
<comment type="similarity">
    <text evidence="5">Belongs to the CbiD family.</text>
</comment>
<dbReference type="PANTHER" id="PTHR35863:SF1">
    <property type="entry name" value="COBALT-PRECORRIN-5B C(1)-METHYLTRANSFERASE"/>
    <property type="match status" value="1"/>
</dbReference>
<dbReference type="OrthoDB" id="6439987at2"/>
<dbReference type="Gene3D" id="3.30.2110.10">
    <property type="entry name" value="CbiD-like"/>
    <property type="match status" value="1"/>
</dbReference>
<dbReference type="EC" id="2.1.1.195" evidence="5"/>
<comment type="caution">
    <text evidence="6">The sequence shown here is derived from an EMBL/GenBank/DDBJ whole genome shotgun (WGS) entry which is preliminary data.</text>
</comment>
<comment type="catalytic activity">
    <reaction evidence="5">
        <text>Co-precorrin-5B + S-adenosyl-L-methionine = Co-precorrin-6A + S-adenosyl-L-homocysteine</text>
        <dbReference type="Rhea" id="RHEA:26285"/>
        <dbReference type="ChEBI" id="CHEBI:57856"/>
        <dbReference type="ChEBI" id="CHEBI:59789"/>
        <dbReference type="ChEBI" id="CHEBI:60063"/>
        <dbReference type="ChEBI" id="CHEBI:60064"/>
        <dbReference type="EC" id="2.1.1.195"/>
    </reaction>
</comment>
<reference evidence="6 7" key="1">
    <citation type="submission" date="2011-08" db="EMBL/GenBank/DDBJ databases">
        <title>The genome of the obligate endobacterium of an arbuscular mycorrhizal fungus reveals an interphylum network of nutritional interactions.</title>
        <authorList>
            <person name="Ghignone S."/>
            <person name="Salvioli A."/>
            <person name="Anca I."/>
            <person name="Lumini E."/>
            <person name="Ortu G."/>
            <person name="Petiti L."/>
            <person name="Cruveiller S."/>
            <person name="Bianciotto V."/>
            <person name="Piffanelli P."/>
            <person name="Lanfranco L."/>
            <person name="Bonfante P."/>
        </authorList>
    </citation>
    <scope>NUCLEOTIDE SEQUENCE [LARGE SCALE GENOMIC DNA]</scope>
    <source>
        <strain evidence="6 7">BEG34</strain>
    </source>
</reference>
<dbReference type="PIRSF" id="PIRSF026782">
    <property type="entry name" value="CbiD"/>
    <property type="match status" value="1"/>
</dbReference>
<comment type="pathway">
    <text evidence="5">Cofactor biosynthesis; adenosylcobalamin biosynthesis; cob(II)yrinate a,c-diamide from sirohydrochlorin (anaerobic route): step 6/10.</text>
</comment>
<dbReference type="PANTHER" id="PTHR35863">
    <property type="entry name" value="COBALT-PRECORRIN-5B C(1)-METHYLTRANSFERASE"/>
    <property type="match status" value="1"/>
</dbReference>
<accession>G2JAK6</accession>
<evidence type="ECO:0000313" key="7">
    <source>
        <dbReference type="Proteomes" id="UP000054051"/>
    </source>
</evidence>
<evidence type="ECO:0000256" key="4">
    <source>
        <dbReference type="ARBA" id="ARBA00022691"/>
    </source>
</evidence>
<dbReference type="Proteomes" id="UP000054051">
    <property type="component" value="Unassembled WGS sequence"/>
</dbReference>
<sequence>MNARRCYDLAALAPNGLRRGYTTGTCAAAAVKAALGLLLRGLREPSVAVSLPDSDYFLTVPVQSVHWSAPGTAHAEVVKDGGDDPDNTHGATLFASVSINARRALRFFAGQGVGTVTKPGLRVAVGEPAINPMPRQMIRQAIDEMLQESRMAALARRAFAASTLVRQGGTTPPARPCETPGHADPGFDVFIGCIGGETIARKTFNPRLGVVGGLSILGTTGIVEPMSLAAWMASIEVYIRVALSDRAPAIALMPGKIGREYARSVLGLPDARSVQIANFVGPSLEFVQRTLVEAGRHLETLWLLSHPGKLVKVLNGYWDTHSSKSVMAMSAVARVAVECGISRARVRHIEQANTMEEVVTILSDDQLPARQLWCEVERRIAALIRERAPRADRVEVRLFDMQGLPLGAAA</sequence>
<keyword evidence="3 5" id="KW-0808">Transferase</keyword>
<dbReference type="NCBIfam" id="TIGR00312">
    <property type="entry name" value="cbiD"/>
    <property type="match status" value="1"/>
</dbReference>
<dbReference type="HAMAP" id="MF_00787">
    <property type="entry name" value="CbiD"/>
    <property type="match status" value="1"/>
</dbReference>
<dbReference type="EMBL" id="CAFB01000048">
    <property type="protein sequence ID" value="CCD29808.1"/>
    <property type="molecule type" value="Genomic_DNA"/>
</dbReference>
<evidence type="ECO:0000313" key="6">
    <source>
        <dbReference type="EMBL" id="CCD29808.1"/>
    </source>
</evidence>
<name>G2JAK6_9BURK</name>
<dbReference type="STRING" id="1070319.CAGGBEG34_300008"/>
<proteinExistence type="inferred from homology"/>
<evidence type="ECO:0000256" key="5">
    <source>
        <dbReference type="HAMAP-Rule" id="MF_00787"/>
    </source>
</evidence>
<evidence type="ECO:0000256" key="2">
    <source>
        <dbReference type="ARBA" id="ARBA00022603"/>
    </source>
</evidence>
<dbReference type="UniPathway" id="UPA00148">
    <property type="reaction ID" value="UER00227"/>
</dbReference>
<dbReference type="eggNOG" id="COG1903">
    <property type="taxonomic scope" value="Bacteria"/>
</dbReference>
<comment type="function">
    <text evidence="5">Catalyzes the methylation of C-1 in cobalt-precorrin-5B to form cobalt-precorrin-6A.</text>
</comment>
<dbReference type="GO" id="GO:0019251">
    <property type="term" value="P:anaerobic cobalamin biosynthetic process"/>
    <property type="evidence" value="ECO:0007669"/>
    <property type="project" value="UniProtKB-UniRule"/>
</dbReference>
<dbReference type="SUPFAM" id="SSF111342">
    <property type="entry name" value="CbiD-like"/>
    <property type="match status" value="1"/>
</dbReference>
<dbReference type="GO" id="GO:0032259">
    <property type="term" value="P:methylation"/>
    <property type="evidence" value="ECO:0007669"/>
    <property type="project" value="UniProtKB-KW"/>
</dbReference>
<dbReference type="InterPro" id="IPR036074">
    <property type="entry name" value="CbiD_sf"/>
</dbReference>
<dbReference type="GO" id="GO:0043780">
    <property type="term" value="F:cobalt-precorrin-5B C1-methyltransferase activity"/>
    <property type="evidence" value="ECO:0007669"/>
    <property type="project" value="RHEA"/>
</dbReference>
<dbReference type="InterPro" id="IPR002748">
    <property type="entry name" value="CbiD"/>
</dbReference>
<evidence type="ECO:0000256" key="1">
    <source>
        <dbReference type="ARBA" id="ARBA00022573"/>
    </source>
</evidence>
<keyword evidence="4 5" id="KW-0949">S-adenosyl-L-methionine</keyword>
<dbReference type="Pfam" id="PF01888">
    <property type="entry name" value="CbiD"/>
    <property type="match status" value="2"/>
</dbReference>
<keyword evidence="1 5" id="KW-0169">Cobalamin biosynthesis</keyword>
<gene>
    <name evidence="5 6" type="primary">cbiD</name>
    <name evidence="6" type="ORF">CAGGBEG34_300008</name>
</gene>
<evidence type="ECO:0000256" key="3">
    <source>
        <dbReference type="ARBA" id="ARBA00022679"/>
    </source>
</evidence>
<protein>
    <recommendedName>
        <fullName evidence="5">Cobalt-precorrin-5B C(1)-methyltransferase</fullName>
        <ecNumber evidence="5">2.1.1.195</ecNumber>
    </recommendedName>
    <alternativeName>
        <fullName evidence="5">Cobalt-precorrin-6A synthase</fullName>
    </alternativeName>
</protein>
<organism evidence="6 7">
    <name type="scientific">Candidatus Glomeribacter gigasporarum BEG34</name>
    <dbReference type="NCBI Taxonomy" id="1070319"/>
    <lineage>
        <taxon>Bacteria</taxon>
        <taxon>Pseudomonadati</taxon>
        <taxon>Pseudomonadota</taxon>
        <taxon>Betaproteobacteria</taxon>
        <taxon>Burkholderiales</taxon>
        <taxon>Burkholderiaceae</taxon>
        <taxon>Candidatus Glomeribacter</taxon>
    </lineage>
</organism>
<dbReference type="AlphaFoldDB" id="G2JAK6"/>
<dbReference type="RefSeq" id="WP_006682938.1">
    <property type="nucleotide sequence ID" value="NZ_CAFB01000048.1"/>
</dbReference>